<dbReference type="EMBL" id="JADBRO010000007">
    <property type="protein sequence ID" value="MBE4854303.1"/>
    <property type="molecule type" value="Genomic_DNA"/>
</dbReference>
<gene>
    <name evidence="2" type="ORF">IM311_09490</name>
</gene>
<dbReference type="InterPro" id="IPR052514">
    <property type="entry name" value="SAM-dependent_MTase"/>
</dbReference>
<evidence type="ECO:0000313" key="3">
    <source>
        <dbReference type="Proteomes" id="UP001296720"/>
    </source>
</evidence>
<dbReference type="InterPro" id="IPR029063">
    <property type="entry name" value="SAM-dependent_MTases_sf"/>
</dbReference>
<feature type="domain" description="Methyltransferase FkbM" evidence="1">
    <location>
        <begin position="78"/>
        <end position="227"/>
    </location>
</feature>
<dbReference type="InterPro" id="IPR006342">
    <property type="entry name" value="FkbM_mtfrase"/>
</dbReference>
<dbReference type="SUPFAM" id="SSF53335">
    <property type="entry name" value="S-adenosyl-L-methionine-dependent methyltransferases"/>
    <property type="match status" value="1"/>
</dbReference>
<keyword evidence="2" id="KW-0808">Transferase</keyword>
<keyword evidence="2" id="KW-0489">Methyltransferase</keyword>
<sequence>MNKIMALPLAEKLTQLFTLADEENFDNLSFTFLEETISVFHLKQDFIPQQIQKHRSFYEAEFLQTLSFFWDRKGLVFDIGANIGNHSLWFSKIMGARVWAFEPVEVNALIHCVNMEMNHVKDSVRLFHIALDNQEGELAIGMTQQKNMGTWSIHGGDEDNCIKVRVTPLDRLLEQTHPEQPVSLIKIDVEGMELNVLKGACETLQRFQPVLALECATLDELGELEALIAPWGYFPIEVMNYTPTFIWLNKYNALHMEKLSEYVRHQTLLKRHTRYA</sequence>
<evidence type="ECO:0000259" key="1">
    <source>
        <dbReference type="Pfam" id="PF05050"/>
    </source>
</evidence>
<organism evidence="2 3">
    <name type="scientific">Enterobacter pasteurii</name>
    <dbReference type="NCBI Taxonomy" id="3029761"/>
    <lineage>
        <taxon>Bacteria</taxon>
        <taxon>Pseudomonadati</taxon>
        <taxon>Pseudomonadota</taxon>
        <taxon>Gammaproteobacteria</taxon>
        <taxon>Enterobacterales</taxon>
        <taxon>Enterobacteriaceae</taxon>
        <taxon>Enterobacter</taxon>
        <taxon>Enterobacter cloacae complex</taxon>
    </lineage>
</organism>
<dbReference type="Pfam" id="PF05050">
    <property type="entry name" value="Methyltransf_21"/>
    <property type="match status" value="1"/>
</dbReference>
<evidence type="ECO:0000313" key="2">
    <source>
        <dbReference type="EMBL" id="MBE4854303.1"/>
    </source>
</evidence>
<accession>A0ABR9Q646</accession>
<reference evidence="2 3" key="1">
    <citation type="submission" date="2020-10" db="EMBL/GenBank/DDBJ databases">
        <title>High risk of septic shock deaths with Enterobacter bugandensis among Enterobacter cloacae complex isolates that physiologically colonize newborns in neonatal intensive care unit bis.</title>
        <authorList>
            <person name="Girlich D."/>
            <person name="Ouzani S."/>
            <person name="Emeraud C."/>
            <person name="Bonnin R.A."/>
            <person name="Gauthier L."/>
            <person name="Le Sache N."/>
            <person name="Mokhtari M."/>
            <person name="Langlois I."/>
            <person name="Begasse C."/>
            <person name="Arangia N."/>
            <person name="Fournier S."/>
            <person name="Fortineau N."/>
            <person name="Naas T."/>
            <person name="Dortet L."/>
        </authorList>
    </citation>
    <scope>NUCLEOTIDE SEQUENCE [LARGE SCALE GENOMIC DNA]</scope>
    <source>
        <strain evidence="2 3">P40RS</strain>
    </source>
</reference>
<dbReference type="GO" id="GO:0008168">
    <property type="term" value="F:methyltransferase activity"/>
    <property type="evidence" value="ECO:0007669"/>
    <property type="project" value="UniProtKB-KW"/>
</dbReference>
<protein>
    <submittedName>
        <fullName evidence="2">FkbM family methyltransferase</fullName>
    </submittedName>
</protein>
<dbReference type="PANTHER" id="PTHR34203">
    <property type="entry name" value="METHYLTRANSFERASE, FKBM FAMILY PROTEIN"/>
    <property type="match status" value="1"/>
</dbReference>
<dbReference type="Gene3D" id="3.40.50.150">
    <property type="entry name" value="Vaccinia Virus protein VP39"/>
    <property type="match status" value="1"/>
</dbReference>
<dbReference type="Proteomes" id="UP001296720">
    <property type="component" value="Unassembled WGS sequence"/>
</dbReference>
<name>A0ABR9Q646_9ENTR</name>
<dbReference type="NCBIfam" id="TIGR01444">
    <property type="entry name" value="fkbM_fam"/>
    <property type="match status" value="1"/>
</dbReference>
<comment type="caution">
    <text evidence="2">The sequence shown here is derived from an EMBL/GenBank/DDBJ whole genome shotgun (WGS) entry which is preliminary data.</text>
</comment>
<dbReference type="PANTHER" id="PTHR34203:SF15">
    <property type="entry name" value="SLL1173 PROTEIN"/>
    <property type="match status" value="1"/>
</dbReference>
<dbReference type="RefSeq" id="WP_193355387.1">
    <property type="nucleotide sequence ID" value="NZ_JADBRO010000007.1"/>
</dbReference>
<dbReference type="GO" id="GO:0032259">
    <property type="term" value="P:methylation"/>
    <property type="evidence" value="ECO:0007669"/>
    <property type="project" value="UniProtKB-KW"/>
</dbReference>
<proteinExistence type="predicted"/>
<keyword evidence="3" id="KW-1185">Reference proteome</keyword>